<evidence type="ECO:0000313" key="2">
    <source>
        <dbReference type="Proteomes" id="UP001597601"/>
    </source>
</evidence>
<protein>
    <submittedName>
        <fullName evidence="1">Uncharacterized protein</fullName>
    </submittedName>
</protein>
<sequence>METVDPRTRKVTTEMVIAKLKEHGQTVTKAEAKIILDFMYKIAILSVNQYVKL</sequence>
<accession>A0ABW5XTU7</accession>
<dbReference type="EMBL" id="JBHUON010000019">
    <property type="protein sequence ID" value="MFD2865997.1"/>
    <property type="molecule type" value="Genomic_DNA"/>
</dbReference>
<dbReference type="Proteomes" id="UP001597601">
    <property type="component" value="Unassembled WGS sequence"/>
</dbReference>
<keyword evidence="2" id="KW-1185">Reference proteome</keyword>
<dbReference type="RefSeq" id="WP_377129247.1">
    <property type="nucleotide sequence ID" value="NZ_JBHUHN010000001.1"/>
</dbReference>
<proteinExistence type="predicted"/>
<name>A0ABW5XTU7_9SPHI</name>
<gene>
    <name evidence="1" type="ORF">ACFSYC_14960</name>
</gene>
<evidence type="ECO:0000313" key="1">
    <source>
        <dbReference type="EMBL" id="MFD2865997.1"/>
    </source>
</evidence>
<comment type="caution">
    <text evidence="1">The sequence shown here is derived from an EMBL/GenBank/DDBJ whole genome shotgun (WGS) entry which is preliminary data.</text>
</comment>
<organism evidence="1 2">
    <name type="scientific">Mucilaginibacter antarcticus</name>
    <dbReference type="NCBI Taxonomy" id="1855725"/>
    <lineage>
        <taxon>Bacteria</taxon>
        <taxon>Pseudomonadati</taxon>
        <taxon>Bacteroidota</taxon>
        <taxon>Sphingobacteriia</taxon>
        <taxon>Sphingobacteriales</taxon>
        <taxon>Sphingobacteriaceae</taxon>
        <taxon>Mucilaginibacter</taxon>
    </lineage>
</organism>
<reference evidence="2" key="1">
    <citation type="journal article" date="2019" name="Int. J. Syst. Evol. Microbiol.">
        <title>The Global Catalogue of Microorganisms (GCM) 10K type strain sequencing project: providing services to taxonomists for standard genome sequencing and annotation.</title>
        <authorList>
            <consortium name="The Broad Institute Genomics Platform"/>
            <consortium name="The Broad Institute Genome Sequencing Center for Infectious Disease"/>
            <person name="Wu L."/>
            <person name="Ma J."/>
        </authorList>
    </citation>
    <scope>NUCLEOTIDE SEQUENCE [LARGE SCALE GENOMIC DNA]</scope>
    <source>
        <strain evidence="2">KCTC 52232</strain>
    </source>
</reference>